<dbReference type="AlphaFoldDB" id="A0AAD8LKF9"/>
<proteinExistence type="predicted"/>
<feature type="signal peptide" evidence="1">
    <location>
        <begin position="1"/>
        <end position="17"/>
    </location>
</feature>
<sequence length="160" mass="17909">MINAILLIALFYKAVWCVNPRVISDEECFDAGVKRVQALLSQSKDAEFKQEVEQYLDSTFLTTVRYCLGPDASSSSQAFLACILSFSSCPRKEMDIVNWELCACDTLYCILKACTQKWLEQMSMQDLSCTSECIKKSSVCLLRQTSFLGKPHTATATGKN</sequence>
<comment type="caution">
    <text evidence="2">The sequence shown here is derived from an EMBL/GenBank/DDBJ whole genome shotgun (WGS) entry which is preliminary data.</text>
</comment>
<accession>A0AAD8LKF9</accession>
<keyword evidence="3" id="KW-1185">Reference proteome</keyword>
<evidence type="ECO:0000313" key="3">
    <source>
        <dbReference type="Proteomes" id="UP001230268"/>
    </source>
</evidence>
<dbReference type="EMBL" id="JAVEPI010000002">
    <property type="protein sequence ID" value="KAK1443227.1"/>
    <property type="molecule type" value="Genomic_DNA"/>
</dbReference>
<protein>
    <submittedName>
        <fullName evidence="2">Uncharacterized protein</fullName>
    </submittedName>
</protein>
<organism evidence="2 3">
    <name type="scientific">Babesia gibsoni</name>
    <dbReference type="NCBI Taxonomy" id="33632"/>
    <lineage>
        <taxon>Eukaryota</taxon>
        <taxon>Sar</taxon>
        <taxon>Alveolata</taxon>
        <taxon>Apicomplexa</taxon>
        <taxon>Aconoidasida</taxon>
        <taxon>Piroplasmida</taxon>
        <taxon>Babesiidae</taxon>
        <taxon>Babesia</taxon>
    </lineage>
</organism>
<keyword evidence="1" id="KW-0732">Signal</keyword>
<dbReference type="Proteomes" id="UP001230268">
    <property type="component" value="Unassembled WGS sequence"/>
</dbReference>
<evidence type="ECO:0000313" key="2">
    <source>
        <dbReference type="EMBL" id="KAK1443227.1"/>
    </source>
</evidence>
<gene>
    <name evidence="2" type="ORF">BgAZ_201030</name>
</gene>
<reference evidence="2" key="1">
    <citation type="submission" date="2023-08" db="EMBL/GenBank/DDBJ databases">
        <title>Draft sequence of the Babesia gibsoni genome.</title>
        <authorList>
            <person name="Yamagishi J.Y."/>
            <person name="Xuan X.X."/>
        </authorList>
    </citation>
    <scope>NUCLEOTIDE SEQUENCE</scope>
    <source>
        <strain evidence="2">Azabu</strain>
    </source>
</reference>
<name>A0AAD8LKF9_BABGI</name>
<evidence type="ECO:0000256" key="1">
    <source>
        <dbReference type="SAM" id="SignalP"/>
    </source>
</evidence>
<feature type="chain" id="PRO_5042105609" evidence="1">
    <location>
        <begin position="18"/>
        <end position="160"/>
    </location>
</feature>